<reference evidence="2 3" key="1">
    <citation type="submission" date="2024-03" db="EMBL/GenBank/DDBJ databases">
        <title>Novel species of the genus Variovorax.</title>
        <authorList>
            <person name="Liu Q."/>
            <person name="Xin Y.-H."/>
        </authorList>
    </citation>
    <scope>NUCLEOTIDE SEQUENCE [LARGE SCALE GENOMIC DNA]</scope>
    <source>
        <strain evidence="2 3">KACC 18899</strain>
    </source>
</reference>
<dbReference type="EMBL" id="JBBKZU010000015">
    <property type="protein sequence ID" value="MEJ8814865.1"/>
    <property type="molecule type" value="Genomic_DNA"/>
</dbReference>
<dbReference type="GO" id="GO:0016874">
    <property type="term" value="F:ligase activity"/>
    <property type="evidence" value="ECO:0007669"/>
    <property type="project" value="UniProtKB-KW"/>
</dbReference>
<dbReference type="PANTHER" id="PTHR43679">
    <property type="entry name" value="OCTANOYLTRANSFERASE LIPM-RELATED"/>
    <property type="match status" value="1"/>
</dbReference>
<dbReference type="InterPro" id="IPR045864">
    <property type="entry name" value="aa-tRNA-synth_II/BPL/LPL"/>
</dbReference>
<dbReference type="PROSITE" id="PS51733">
    <property type="entry name" value="BPL_LPL_CATALYTIC"/>
    <property type="match status" value="1"/>
</dbReference>
<dbReference type="Gene3D" id="3.30.930.10">
    <property type="entry name" value="Bira Bifunctional Protein, Domain 2"/>
    <property type="match status" value="1"/>
</dbReference>
<protein>
    <submittedName>
        <fullName evidence="2">Lipoate--protein ligase</fullName>
    </submittedName>
</protein>
<dbReference type="Proteomes" id="UP001365846">
    <property type="component" value="Unassembled WGS sequence"/>
</dbReference>
<dbReference type="PANTHER" id="PTHR43679:SF2">
    <property type="entry name" value="OCTANOYL-[GCVH]:PROTEIN N-OCTANOYLTRANSFERASE"/>
    <property type="match status" value="1"/>
</dbReference>
<feature type="domain" description="BPL/LPL catalytic" evidence="1">
    <location>
        <begin position="31"/>
        <end position="219"/>
    </location>
</feature>
<dbReference type="SUPFAM" id="SSF55681">
    <property type="entry name" value="Class II aaRS and biotin synthetases"/>
    <property type="match status" value="1"/>
</dbReference>
<comment type="caution">
    <text evidence="2">The sequence shown here is derived from an EMBL/GenBank/DDBJ whole genome shotgun (WGS) entry which is preliminary data.</text>
</comment>
<keyword evidence="2" id="KW-0436">Ligase</keyword>
<dbReference type="InterPro" id="IPR004143">
    <property type="entry name" value="BPL_LPL_catalytic"/>
</dbReference>
<evidence type="ECO:0000313" key="2">
    <source>
        <dbReference type="EMBL" id="MEJ8814865.1"/>
    </source>
</evidence>
<organism evidence="2 3">
    <name type="scientific">Variovorax ureilyticus</name>
    <dbReference type="NCBI Taxonomy" id="1836198"/>
    <lineage>
        <taxon>Bacteria</taxon>
        <taxon>Pseudomonadati</taxon>
        <taxon>Pseudomonadota</taxon>
        <taxon>Betaproteobacteria</taxon>
        <taxon>Burkholderiales</taxon>
        <taxon>Comamonadaceae</taxon>
        <taxon>Variovorax</taxon>
    </lineage>
</organism>
<keyword evidence="3" id="KW-1185">Reference proteome</keyword>
<dbReference type="Pfam" id="PF21948">
    <property type="entry name" value="LplA-B_cat"/>
    <property type="match status" value="1"/>
</dbReference>
<dbReference type="InterPro" id="IPR050664">
    <property type="entry name" value="Octanoyltrans_LipM/LipL"/>
</dbReference>
<accession>A0ABU8VPD4</accession>
<evidence type="ECO:0000259" key="1">
    <source>
        <dbReference type="PROSITE" id="PS51733"/>
    </source>
</evidence>
<gene>
    <name evidence="2" type="ORF">WKW77_27590</name>
</gene>
<proteinExistence type="predicted"/>
<sequence length="238" mass="24829">MLPRFAMLEHHVSPLADGIAAERGWAQAAAAGAGPQAHLWQGEPGWAVPATYARAPGWADWQARCAQAGTPVHVRSSGGGLVPQGPGLWNLSLLWRTAQSEPVQADAVYRDLCALLERTLAALGVAASPQPVEGSFCDGRYNLAAGGRKLVGTAQAWRRVEGVPVVLAHAVIVLDADPAALTVATNAFEEGLGQVRRYREDALTSVAVEAMRAGQAPAADWAGRLAGALRLHGLDGAT</sequence>
<evidence type="ECO:0000313" key="3">
    <source>
        <dbReference type="Proteomes" id="UP001365846"/>
    </source>
</evidence>
<name>A0ABU8VPD4_9BURK</name>
<dbReference type="RefSeq" id="WP_340360090.1">
    <property type="nucleotide sequence ID" value="NZ_JBBKZU010000015.1"/>
</dbReference>